<gene>
    <name evidence="3" type="ORF">ABNG02_13185</name>
    <name evidence="2" type="ORF">GCM10008994_16080</name>
</gene>
<protein>
    <recommendedName>
        <fullName evidence="1">DUF8145 domain-containing protein</fullName>
    </recommendedName>
</protein>
<reference evidence="2" key="2">
    <citation type="submission" date="2023-12" db="EMBL/GenBank/DDBJ databases">
        <authorList>
            <person name="Sun Q."/>
            <person name="Inoue M."/>
        </authorList>
    </citation>
    <scope>NUCLEOTIDE SEQUENCE</scope>
    <source>
        <strain evidence="2">JCM 14265</strain>
    </source>
</reference>
<feature type="domain" description="DUF8145" evidence="1">
    <location>
        <begin position="3"/>
        <end position="66"/>
    </location>
</feature>
<reference evidence="3 5" key="3">
    <citation type="submission" date="2024-06" db="EMBL/GenBank/DDBJ databases">
        <title>Halorubrum miltondacostae sp. nov., a potential PHA producer isolated from an inland solar saltern in Rio Maior, Portugal.</title>
        <authorList>
            <person name="Albuquerque L."/>
            <person name="Viver T."/>
            <person name="Barroso C."/>
            <person name="Claudino R."/>
            <person name="Galvan M."/>
            <person name="Simoes G."/>
            <person name="Lobo Da Cunha A."/>
            <person name="Egas C."/>
        </authorList>
    </citation>
    <scope>NUCLEOTIDE SEQUENCE [LARGE SCALE GENOMIC DNA]</scope>
    <source>
        <strain evidence="3 5">DSM 18646</strain>
    </source>
</reference>
<dbReference type="AlphaFoldDB" id="A0AAV3SRT3"/>
<reference evidence="2" key="1">
    <citation type="journal article" date="2014" name="Int. J. Syst. Evol. Microbiol.">
        <title>Complete genome sequence of Corynebacterium casei LMG S-19264T (=DSM 44701T), isolated from a smear-ripened cheese.</title>
        <authorList>
            <consortium name="US DOE Joint Genome Institute (JGI-PGF)"/>
            <person name="Walter F."/>
            <person name="Albersmeier A."/>
            <person name="Kalinowski J."/>
            <person name="Ruckert C."/>
        </authorList>
    </citation>
    <scope>NUCLEOTIDE SEQUENCE</scope>
    <source>
        <strain evidence="2">JCM 14265</strain>
    </source>
</reference>
<dbReference type="Proteomes" id="UP001567571">
    <property type="component" value="Unassembled WGS sequence"/>
</dbReference>
<dbReference type="InterPro" id="IPR058458">
    <property type="entry name" value="DUF8145"/>
</dbReference>
<comment type="caution">
    <text evidence="2">The sequence shown here is derived from an EMBL/GenBank/DDBJ whole genome shotgun (WGS) entry which is preliminary data.</text>
</comment>
<evidence type="ECO:0000313" key="2">
    <source>
        <dbReference type="EMBL" id="GAA0541802.1"/>
    </source>
</evidence>
<dbReference type="EMBL" id="BAAADQ010000007">
    <property type="protein sequence ID" value="GAA0541802.1"/>
    <property type="molecule type" value="Genomic_DNA"/>
</dbReference>
<keyword evidence="5" id="KW-1185">Reference proteome</keyword>
<dbReference type="EMBL" id="JBEDNW010000007">
    <property type="protein sequence ID" value="MEZ3168280.1"/>
    <property type="molecule type" value="Genomic_DNA"/>
</dbReference>
<dbReference type="Pfam" id="PF26470">
    <property type="entry name" value="DUF8145"/>
    <property type="match status" value="1"/>
</dbReference>
<proteinExistence type="predicted"/>
<organism evidence="2 4">
    <name type="scientific">Halorubrum ejinorense</name>
    <dbReference type="NCBI Taxonomy" id="425309"/>
    <lineage>
        <taxon>Archaea</taxon>
        <taxon>Methanobacteriati</taxon>
        <taxon>Methanobacteriota</taxon>
        <taxon>Stenosarchaea group</taxon>
        <taxon>Halobacteria</taxon>
        <taxon>Halobacteriales</taxon>
        <taxon>Haloferacaceae</taxon>
        <taxon>Halorubrum</taxon>
    </lineage>
</organism>
<dbReference type="Proteomes" id="UP001501425">
    <property type="component" value="Unassembled WGS sequence"/>
</dbReference>
<dbReference type="RefSeq" id="WP_343778129.1">
    <property type="nucleotide sequence ID" value="NZ_BAAADQ010000007.1"/>
</dbReference>
<evidence type="ECO:0000313" key="4">
    <source>
        <dbReference type="Proteomes" id="UP001501425"/>
    </source>
</evidence>
<accession>A0AAV3SRT3</accession>
<evidence type="ECO:0000313" key="5">
    <source>
        <dbReference type="Proteomes" id="UP001567571"/>
    </source>
</evidence>
<evidence type="ECO:0000313" key="3">
    <source>
        <dbReference type="EMBL" id="MEZ3168280.1"/>
    </source>
</evidence>
<name>A0AAV3SRT3_9EURY</name>
<evidence type="ECO:0000259" key="1">
    <source>
        <dbReference type="Pfam" id="PF26470"/>
    </source>
</evidence>
<sequence length="79" mass="8426">MYVPEDAPPDCPACGAPYDSVSRHTDGFVANLIDNERYQRVCFYPASDGGEPAFDCYHHTHAQAGTGGRTDAEGTGSSD</sequence>